<comment type="caution">
    <text evidence="4">The sequence shown here is derived from an EMBL/GenBank/DDBJ whole genome shotgun (WGS) entry which is preliminary data.</text>
</comment>
<protein>
    <submittedName>
        <fullName evidence="4">AAA family ATPase</fullName>
    </submittedName>
</protein>
<evidence type="ECO:0000259" key="3">
    <source>
        <dbReference type="Pfam" id="PF00772"/>
    </source>
</evidence>
<keyword evidence="2" id="KW-0238">DNA-binding</keyword>
<evidence type="ECO:0000313" key="4">
    <source>
        <dbReference type="EMBL" id="MCK2219735.1"/>
    </source>
</evidence>
<dbReference type="InterPro" id="IPR007693">
    <property type="entry name" value="DNA_helicase_DnaB-like_N"/>
</dbReference>
<name>A0ABT0G6A7_9ACTN</name>
<dbReference type="SUPFAM" id="SSF52540">
    <property type="entry name" value="P-loop containing nucleoside triphosphate hydrolases"/>
    <property type="match status" value="1"/>
</dbReference>
<dbReference type="RefSeq" id="WP_242375258.1">
    <property type="nucleotide sequence ID" value="NZ_JAKRKC020000002.1"/>
</dbReference>
<dbReference type="Pfam" id="PF13481">
    <property type="entry name" value="AAA_25"/>
    <property type="match status" value="1"/>
</dbReference>
<dbReference type="PANTHER" id="PTHR30153">
    <property type="entry name" value="REPLICATIVE DNA HELICASE DNAB"/>
    <property type="match status" value="1"/>
</dbReference>
<dbReference type="InterPro" id="IPR016136">
    <property type="entry name" value="DNA_helicase_N/primase_C"/>
</dbReference>
<evidence type="ECO:0000256" key="1">
    <source>
        <dbReference type="ARBA" id="ARBA00022705"/>
    </source>
</evidence>
<dbReference type="Gene3D" id="1.10.860.10">
    <property type="entry name" value="DNAb Helicase, Chain A"/>
    <property type="match status" value="1"/>
</dbReference>
<gene>
    <name evidence="4" type="ORF">MF672_038960</name>
</gene>
<evidence type="ECO:0000313" key="5">
    <source>
        <dbReference type="Proteomes" id="UP001317259"/>
    </source>
</evidence>
<dbReference type="InterPro" id="IPR036185">
    <property type="entry name" value="DNA_heli_DnaB-like_N_sf"/>
</dbReference>
<reference evidence="4 5" key="1">
    <citation type="submission" date="2022-04" db="EMBL/GenBank/DDBJ databases">
        <title>Genome draft of Actinomadura sp. ATCC 31491.</title>
        <authorList>
            <person name="Shi X."/>
            <person name="Du Y."/>
        </authorList>
    </citation>
    <scope>NUCLEOTIDE SEQUENCE [LARGE SCALE GENOMIC DNA]</scope>
    <source>
        <strain evidence="4 5">ATCC 31491</strain>
    </source>
</reference>
<feature type="domain" description="DNA helicase DnaB-like N-terminal" evidence="3">
    <location>
        <begin position="14"/>
        <end position="115"/>
    </location>
</feature>
<keyword evidence="1" id="KW-0235">DNA replication</keyword>
<dbReference type="SUPFAM" id="SSF48024">
    <property type="entry name" value="N-terminal domain of DnaB helicase"/>
    <property type="match status" value="1"/>
</dbReference>
<dbReference type="EMBL" id="JAKRKC020000002">
    <property type="protein sequence ID" value="MCK2219735.1"/>
    <property type="molecule type" value="Genomic_DNA"/>
</dbReference>
<dbReference type="Gene3D" id="3.40.50.300">
    <property type="entry name" value="P-loop containing nucleotide triphosphate hydrolases"/>
    <property type="match status" value="1"/>
</dbReference>
<dbReference type="PANTHER" id="PTHR30153:SF2">
    <property type="entry name" value="REPLICATIVE DNA HELICASE"/>
    <property type="match status" value="1"/>
</dbReference>
<proteinExistence type="predicted"/>
<accession>A0ABT0G6A7</accession>
<evidence type="ECO:0000256" key="2">
    <source>
        <dbReference type="ARBA" id="ARBA00023125"/>
    </source>
</evidence>
<dbReference type="Pfam" id="PF00772">
    <property type="entry name" value="DnaB"/>
    <property type="match status" value="1"/>
</dbReference>
<dbReference type="Proteomes" id="UP001317259">
    <property type="component" value="Unassembled WGS sequence"/>
</dbReference>
<sequence>MTNHEQDPPQDPLWDLDAEEAILGTCMTTPYIVQHVRAVLPEPRAFLRGHHQTIYAAILDLDQNGHPTDPVAVKDYLQRAGTFHKVIEGNPAYLHDLMTRGIYAGDITHHAGIVARHWRNRESIARLQRAIREIHGQDPDDSPDRLRDLGEHLIKTADDLTTGTPGNQLAERFPRVDWLDALTADYSDIDWLPGRWLERGQQVALVGDGKVGKSLFVLDWIWRAITGRPALGDIRREPIRVLYFDRENSQRDIATRLGALGATADDFEVLQDRVDYRLFPPFSGALNASDTAAREMLAIVADTRPDVVVLDTVSRFIAGKENDSDTWLDLYRRIHEPLKGQGIASIRLDHFGKDMEKGSRGSSAKTQDVDHVWELTAYDEMRTYSENVEAVTTRLKMLRTHTRTGLGDDVFHLTRRGEKERGGAWLAGRTRHELTDATEADAHRLKIQTFVDELMMRGVPAGLGRDALRVWAKQNNVPLPGKTAALQEVVTALKVAQKS</sequence>
<dbReference type="InterPro" id="IPR027417">
    <property type="entry name" value="P-loop_NTPase"/>
</dbReference>
<keyword evidence="5" id="KW-1185">Reference proteome</keyword>
<organism evidence="4 5">
    <name type="scientific">Actinomadura luzonensis</name>
    <dbReference type="NCBI Taxonomy" id="2805427"/>
    <lineage>
        <taxon>Bacteria</taxon>
        <taxon>Bacillati</taxon>
        <taxon>Actinomycetota</taxon>
        <taxon>Actinomycetes</taxon>
        <taxon>Streptosporangiales</taxon>
        <taxon>Thermomonosporaceae</taxon>
        <taxon>Actinomadura</taxon>
    </lineage>
</organism>